<dbReference type="KEGG" id="ifl:C1H71_15385"/>
<sequence length="275" mass="31533">MRTIAPSSLGVGLRSEHAQWLSDQPIDPNIDFLELTIENWLEVGGRKREQLDILSSKYPLIAHGLSLSIGDTLPLNIEFIKRVKRFLDRYQIDVYSDHLSYSRDKQGYLYDLLPIPRSPEMAVYISEKIRQAQYILERTLILENISYYYNHDGQMNEAEFINEIVERSQCQLLLDINNAYVNGVNHDYDPLKFIANLPSASIRYFHIAGHWQQEDGVIIDTHGANVCGEVIELAKQTIKLHGTKPLVLERDNHLPSLKDLCGEVSELGSQLLYSH</sequence>
<dbReference type="InterPro" id="IPR007801">
    <property type="entry name" value="MbnB/TglH/ChrH"/>
</dbReference>
<dbReference type="NCBIfam" id="NF003818">
    <property type="entry name" value="PRK05409.1"/>
    <property type="match status" value="1"/>
</dbReference>
<dbReference type="PANTHER" id="PTHR42194">
    <property type="entry name" value="UPF0276 PROTEIN HI_1600"/>
    <property type="match status" value="1"/>
</dbReference>
<evidence type="ECO:0000313" key="1">
    <source>
        <dbReference type="EMBL" id="QBC44778.1"/>
    </source>
</evidence>
<protein>
    <recommendedName>
        <fullName evidence="3">DUF692 domain-containing protein</fullName>
    </recommendedName>
</protein>
<reference evidence="1 2" key="1">
    <citation type="submission" date="2018-01" db="EMBL/GenBank/DDBJ databases">
        <title>Genome sequence of Iodobacter sp. strain PCH194 isolated from Indian Trans-Himalaya.</title>
        <authorList>
            <person name="Kumar V."/>
            <person name="Thakur V."/>
            <person name="Kumar S."/>
            <person name="Singh D."/>
        </authorList>
    </citation>
    <scope>NUCLEOTIDE SEQUENCE [LARGE SCALE GENOMIC DNA]</scope>
    <source>
        <strain evidence="1 2">PCH194</strain>
    </source>
</reference>
<dbReference type="Gene3D" id="3.20.20.150">
    <property type="entry name" value="Divalent-metal-dependent TIM barrel enzymes"/>
    <property type="match status" value="1"/>
</dbReference>
<keyword evidence="2" id="KW-1185">Reference proteome</keyword>
<evidence type="ECO:0008006" key="3">
    <source>
        <dbReference type="Google" id="ProtNLM"/>
    </source>
</evidence>
<evidence type="ECO:0000313" key="2">
    <source>
        <dbReference type="Proteomes" id="UP000515917"/>
    </source>
</evidence>
<dbReference type="AlphaFoldDB" id="A0A7G3GC83"/>
<dbReference type="Pfam" id="PF05114">
    <property type="entry name" value="MbnB_TglH_ChrH"/>
    <property type="match status" value="1"/>
</dbReference>
<gene>
    <name evidence="1" type="ORF">C1H71_15385</name>
</gene>
<dbReference type="EMBL" id="CP025781">
    <property type="protein sequence ID" value="QBC44778.1"/>
    <property type="molecule type" value="Genomic_DNA"/>
</dbReference>
<accession>A0A7G3GC83</accession>
<dbReference type="PANTHER" id="PTHR42194:SF1">
    <property type="entry name" value="UPF0276 PROTEIN HI_1600"/>
    <property type="match status" value="1"/>
</dbReference>
<organism evidence="1 2">
    <name type="scientific">Iodobacter fluviatilis</name>
    <dbReference type="NCBI Taxonomy" id="537"/>
    <lineage>
        <taxon>Bacteria</taxon>
        <taxon>Pseudomonadati</taxon>
        <taxon>Pseudomonadota</taxon>
        <taxon>Betaproteobacteria</taxon>
        <taxon>Neisseriales</taxon>
        <taxon>Chitinibacteraceae</taxon>
        <taxon>Iodobacter</taxon>
    </lineage>
</organism>
<dbReference type="InterPro" id="IPR036237">
    <property type="entry name" value="Xyl_isomerase-like_sf"/>
</dbReference>
<dbReference type="RefSeq" id="WP_130107299.1">
    <property type="nucleotide sequence ID" value="NZ_CP025781.1"/>
</dbReference>
<dbReference type="Proteomes" id="UP000515917">
    <property type="component" value="Chromosome"/>
</dbReference>
<proteinExistence type="predicted"/>
<dbReference type="SUPFAM" id="SSF51658">
    <property type="entry name" value="Xylose isomerase-like"/>
    <property type="match status" value="1"/>
</dbReference>
<name>A0A7G3GC83_9NEIS</name>